<proteinExistence type="predicted"/>
<dbReference type="SUPFAM" id="SSF52777">
    <property type="entry name" value="CoA-dependent acyltransferases"/>
    <property type="match status" value="1"/>
</dbReference>
<feature type="region of interest" description="Disordered" evidence="2">
    <location>
        <begin position="13"/>
        <end position="36"/>
    </location>
</feature>
<dbReference type="Proteomes" id="UP000794436">
    <property type="component" value="Unassembled WGS sequence"/>
</dbReference>
<dbReference type="AlphaFoldDB" id="A0A8K1FQN4"/>
<dbReference type="EMBL" id="SPLM01000003">
    <property type="protein sequence ID" value="TMW68132.1"/>
    <property type="molecule type" value="Genomic_DNA"/>
</dbReference>
<dbReference type="InterPro" id="IPR023213">
    <property type="entry name" value="CAT-like_dom_sf"/>
</dbReference>
<accession>A0A8K1FQN4</accession>
<protein>
    <submittedName>
        <fullName evidence="3">Uncharacterized protein</fullName>
    </submittedName>
</protein>
<organism evidence="3 4">
    <name type="scientific">Pythium oligandrum</name>
    <name type="common">Mycoparasitic fungus</name>
    <dbReference type="NCBI Taxonomy" id="41045"/>
    <lineage>
        <taxon>Eukaryota</taxon>
        <taxon>Sar</taxon>
        <taxon>Stramenopiles</taxon>
        <taxon>Oomycota</taxon>
        <taxon>Peronosporomycetes</taxon>
        <taxon>Pythiales</taxon>
        <taxon>Pythiaceae</taxon>
        <taxon>Pythium</taxon>
    </lineage>
</organism>
<comment type="caution">
    <text evidence="3">The sequence shown here is derived from an EMBL/GenBank/DDBJ whole genome shotgun (WGS) entry which is preliminary data.</text>
</comment>
<dbReference type="InterPro" id="IPR050317">
    <property type="entry name" value="Plant_Fungal_Acyltransferase"/>
</dbReference>
<keyword evidence="4" id="KW-1185">Reference proteome</keyword>
<keyword evidence="1" id="KW-0808">Transferase</keyword>
<evidence type="ECO:0000313" key="3">
    <source>
        <dbReference type="EMBL" id="TMW68132.1"/>
    </source>
</evidence>
<dbReference type="PANTHER" id="PTHR31642">
    <property type="entry name" value="TRICHOTHECENE 3-O-ACETYLTRANSFERASE"/>
    <property type="match status" value="1"/>
</dbReference>
<dbReference type="GO" id="GO:0016747">
    <property type="term" value="F:acyltransferase activity, transferring groups other than amino-acyl groups"/>
    <property type="evidence" value="ECO:0007669"/>
    <property type="project" value="TreeGrafter"/>
</dbReference>
<evidence type="ECO:0000256" key="2">
    <source>
        <dbReference type="SAM" id="MobiDB-lite"/>
    </source>
</evidence>
<evidence type="ECO:0000256" key="1">
    <source>
        <dbReference type="ARBA" id="ARBA00022679"/>
    </source>
</evidence>
<sequence>MKDPAKLFMRNYATPHNANSPSDHVTSRTTQFDGATSPLGTQVASYELSPMDAVMTPFGLTLVVIFPPRHDGEAYDHERLQSSLEVLVEEDYPMLMGTLHVDEVTGHVNVLVPEGRDAKAIPFVFVQEATLTTDEAVRTTPASLILDRDESKDLVCVKATLLVDGGLALGVSFSHALLDAEAFFTFMKTWGMHYRGLGVNEGIQICHDRDLLAPRGTGAKQPHPEFFVPPTTPSSISVTYPPTTQQRFHLTPEQLTHLKTTGTSPSGAYVSTIDTVAALFTILITQGRGHDQDVKITTGVNGRRRFQPPLPENYAGNVVSNALSTHPAEDFATPSQGALQRIAARIRQSIVETDESYMRDAIEFIASQGSRATSVQINADYFFSTGIVFTSWANIGMYDADFGARPWYCGQPILDLCEGFVVIMEGVHGTPGLDVLVFLECKAMEKLATLWKKSDFLC</sequence>
<evidence type="ECO:0000313" key="4">
    <source>
        <dbReference type="Proteomes" id="UP000794436"/>
    </source>
</evidence>
<name>A0A8K1FQN4_PYTOL</name>
<dbReference type="Gene3D" id="3.30.559.10">
    <property type="entry name" value="Chloramphenicol acetyltransferase-like domain"/>
    <property type="match status" value="2"/>
</dbReference>
<dbReference type="PANTHER" id="PTHR31642:SF310">
    <property type="entry name" value="FATTY ALCOHOL:CAFFEOYL-COA ACYLTRANSFERASE"/>
    <property type="match status" value="1"/>
</dbReference>
<dbReference type="OrthoDB" id="671439at2759"/>
<gene>
    <name evidence="3" type="ORF">Poli38472_007804</name>
</gene>
<dbReference type="Pfam" id="PF02458">
    <property type="entry name" value="Transferase"/>
    <property type="match status" value="1"/>
</dbReference>
<feature type="compositionally biased region" description="Polar residues" evidence="2">
    <location>
        <begin position="14"/>
        <end position="36"/>
    </location>
</feature>
<reference evidence="3" key="1">
    <citation type="submission" date="2019-03" db="EMBL/GenBank/DDBJ databases">
        <title>Long read genome sequence of the mycoparasitic Pythium oligandrum ATCC 38472 isolated from sugarbeet rhizosphere.</title>
        <authorList>
            <person name="Gaulin E."/>
        </authorList>
    </citation>
    <scope>NUCLEOTIDE SEQUENCE</scope>
    <source>
        <strain evidence="3">ATCC 38472_TT</strain>
    </source>
</reference>